<feature type="domain" description="DNA polymerase III beta sliding clamp N-terminal" evidence="10">
    <location>
        <begin position="1"/>
        <end position="118"/>
    </location>
</feature>
<dbReference type="Gene3D" id="3.10.150.10">
    <property type="entry name" value="DNA Polymerase III, subunit A, domain 2"/>
    <property type="match status" value="1"/>
</dbReference>
<evidence type="ECO:0000256" key="6">
    <source>
        <dbReference type="ARBA" id="ARBA00022705"/>
    </source>
</evidence>
<feature type="domain" description="DNA polymerase III beta sliding clamp C-terminal" evidence="12">
    <location>
        <begin position="248"/>
        <end position="366"/>
    </location>
</feature>
<dbReference type="SUPFAM" id="SSF55979">
    <property type="entry name" value="DNA clamp"/>
    <property type="match status" value="3"/>
</dbReference>
<dbReference type="GO" id="GO:0005737">
    <property type="term" value="C:cytoplasm"/>
    <property type="evidence" value="ECO:0007669"/>
    <property type="project" value="UniProtKB-SubCell"/>
</dbReference>
<evidence type="ECO:0000256" key="9">
    <source>
        <dbReference type="PIRNR" id="PIRNR000804"/>
    </source>
</evidence>
<comment type="subunit">
    <text evidence="9">Forms a ring-shaped head-to-tail homodimer around DNA.</text>
</comment>
<dbReference type="InterPro" id="IPR022634">
    <property type="entry name" value="DNA_polIII_beta_N"/>
</dbReference>
<accession>A0A1G1ZR75</accession>
<dbReference type="AlphaFoldDB" id="A0A1G1ZR75"/>
<reference evidence="13 14" key="1">
    <citation type="journal article" date="2016" name="Nat. Commun.">
        <title>Thousands of microbial genomes shed light on interconnected biogeochemical processes in an aquifer system.</title>
        <authorList>
            <person name="Anantharaman K."/>
            <person name="Brown C.T."/>
            <person name="Hug L.A."/>
            <person name="Sharon I."/>
            <person name="Castelle C.J."/>
            <person name="Probst A.J."/>
            <person name="Thomas B.C."/>
            <person name="Singh A."/>
            <person name="Wilkins M.J."/>
            <person name="Karaoz U."/>
            <person name="Brodie E.L."/>
            <person name="Williams K.H."/>
            <person name="Hubbard S.S."/>
            <person name="Banfield J.F."/>
        </authorList>
    </citation>
    <scope>NUCLEOTIDE SEQUENCE [LARGE SCALE GENOMIC DNA]</scope>
</reference>
<evidence type="ECO:0000256" key="2">
    <source>
        <dbReference type="ARBA" id="ARBA00010752"/>
    </source>
</evidence>
<dbReference type="Pfam" id="PF00712">
    <property type="entry name" value="DNA_pol3_beta"/>
    <property type="match status" value="1"/>
</dbReference>
<dbReference type="GO" id="GO:0008408">
    <property type="term" value="F:3'-5' exonuclease activity"/>
    <property type="evidence" value="ECO:0007669"/>
    <property type="project" value="InterPro"/>
</dbReference>
<dbReference type="STRING" id="1798410.A3H63_01245"/>
<evidence type="ECO:0000256" key="5">
    <source>
        <dbReference type="ARBA" id="ARBA00022695"/>
    </source>
</evidence>
<dbReference type="GO" id="GO:0006271">
    <property type="term" value="P:DNA strand elongation involved in DNA replication"/>
    <property type="evidence" value="ECO:0007669"/>
    <property type="project" value="TreeGrafter"/>
</dbReference>
<protein>
    <recommendedName>
        <fullName evidence="9">Beta sliding clamp</fullName>
    </recommendedName>
</protein>
<feature type="domain" description="DNA polymerase III beta sliding clamp central" evidence="11">
    <location>
        <begin position="129"/>
        <end position="244"/>
    </location>
</feature>
<evidence type="ECO:0000256" key="4">
    <source>
        <dbReference type="ARBA" id="ARBA00022679"/>
    </source>
</evidence>
<evidence type="ECO:0000313" key="13">
    <source>
        <dbReference type="EMBL" id="OGY67032.1"/>
    </source>
</evidence>
<comment type="function">
    <text evidence="9">Confers DNA tethering and processivity to DNA polymerases and other proteins. Acts as a clamp, forming a ring around DNA (a reaction catalyzed by the clamp-loading complex) which diffuses in an ATP-independent manner freely and bidirectionally along dsDNA. Initially characterized for its ability to contact the catalytic subunit of DNA polymerase III (Pol III), a complex, multichain enzyme responsible for most of the replicative synthesis in bacteria; Pol III exhibits 3'-5' exonuclease proofreading activity. The beta chain is required for initiation of replication as well as for processivity of DNA replication.</text>
</comment>
<evidence type="ECO:0000256" key="7">
    <source>
        <dbReference type="ARBA" id="ARBA00022932"/>
    </source>
</evidence>
<dbReference type="GO" id="GO:0009360">
    <property type="term" value="C:DNA polymerase III complex"/>
    <property type="evidence" value="ECO:0007669"/>
    <property type="project" value="InterPro"/>
</dbReference>
<name>A0A1G1ZR75_9BACT</name>
<proteinExistence type="inferred from homology"/>
<dbReference type="Proteomes" id="UP000176284">
    <property type="component" value="Unassembled WGS sequence"/>
</dbReference>
<evidence type="ECO:0000259" key="11">
    <source>
        <dbReference type="Pfam" id="PF02767"/>
    </source>
</evidence>
<evidence type="ECO:0000313" key="14">
    <source>
        <dbReference type="Proteomes" id="UP000176284"/>
    </source>
</evidence>
<dbReference type="NCBIfam" id="TIGR00663">
    <property type="entry name" value="dnan"/>
    <property type="match status" value="1"/>
</dbReference>
<keyword evidence="6 9" id="KW-0235">DNA replication</keyword>
<dbReference type="SMART" id="SM00480">
    <property type="entry name" value="POL3Bc"/>
    <property type="match status" value="1"/>
</dbReference>
<dbReference type="InterPro" id="IPR022637">
    <property type="entry name" value="DNA_polIII_beta_cen"/>
</dbReference>
<dbReference type="GO" id="GO:0003677">
    <property type="term" value="F:DNA binding"/>
    <property type="evidence" value="ECO:0007669"/>
    <property type="project" value="UniProtKB-UniRule"/>
</dbReference>
<dbReference type="InterPro" id="IPR046938">
    <property type="entry name" value="DNA_clamp_sf"/>
</dbReference>
<dbReference type="Pfam" id="PF02767">
    <property type="entry name" value="DNA_pol3_beta_2"/>
    <property type="match status" value="1"/>
</dbReference>
<keyword evidence="5 9" id="KW-0548">Nucleotidyltransferase</keyword>
<comment type="subcellular location">
    <subcellularLocation>
        <location evidence="1 9">Cytoplasm</location>
    </subcellularLocation>
</comment>
<evidence type="ECO:0000259" key="10">
    <source>
        <dbReference type="Pfam" id="PF00712"/>
    </source>
</evidence>
<comment type="caution">
    <text evidence="13">The sequence shown here is derived from an EMBL/GenBank/DDBJ whole genome shotgun (WGS) entry which is preliminary data.</text>
</comment>
<sequence length="369" mass="41453">MKLIVLKNNLRDGLAAVQRASAENISLPILKNVLIKTFNNKIQLSATNLELAITQFVSGKIIEDGSITIPLETLLTITNNIANDRIAIEVENNTLHFKTDNYEAIIQGLPEEEFPIIPKIENTKNYLQINTVILKTAVAKVINAAQPSEIRPEIGGILFDFQVTNFKLVATDSFRLAEKTIQEKNFTCTFQRGFKIIIPLKTAQEVLRINTGEELTICIDPNQILFKNNDIEIISRLIDGTYPDYEAIVPKSLETEMLIEREHLVNAVKLVSTFSGKVNDIKMKTADGKKAVEVYSSNQYVGENKYLVPAKIKGEAFEVSFNWRYLMDGLKNFDSNELLFGVNGDVRPAVLKNTTDTSYFYILMPIKGS</sequence>
<dbReference type="GO" id="GO:0003887">
    <property type="term" value="F:DNA-directed DNA polymerase activity"/>
    <property type="evidence" value="ECO:0007669"/>
    <property type="project" value="UniProtKB-UniRule"/>
</dbReference>
<dbReference type="Pfam" id="PF02768">
    <property type="entry name" value="DNA_pol3_beta_3"/>
    <property type="match status" value="1"/>
</dbReference>
<evidence type="ECO:0000256" key="1">
    <source>
        <dbReference type="ARBA" id="ARBA00004496"/>
    </source>
</evidence>
<gene>
    <name evidence="13" type="ORF">A3H63_01245</name>
</gene>
<comment type="similarity">
    <text evidence="2 9">Belongs to the beta sliding clamp family.</text>
</comment>
<dbReference type="PANTHER" id="PTHR30478">
    <property type="entry name" value="DNA POLYMERASE III SUBUNIT BETA"/>
    <property type="match status" value="1"/>
</dbReference>
<dbReference type="CDD" id="cd00140">
    <property type="entry name" value="beta_clamp"/>
    <property type="match status" value="1"/>
</dbReference>
<dbReference type="InterPro" id="IPR022635">
    <property type="entry name" value="DNA_polIII_beta_C"/>
</dbReference>
<dbReference type="Gene3D" id="3.70.10.10">
    <property type="match status" value="1"/>
</dbReference>
<keyword evidence="3 9" id="KW-0963">Cytoplasm</keyword>
<keyword evidence="8" id="KW-0238">DNA-binding</keyword>
<dbReference type="PIRSF" id="PIRSF000804">
    <property type="entry name" value="DNA_pol_III_b"/>
    <property type="match status" value="1"/>
</dbReference>
<keyword evidence="7 9" id="KW-0239">DNA-directed DNA polymerase</keyword>
<dbReference type="InterPro" id="IPR001001">
    <property type="entry name" value="DNA_polIII_beta"/>
</dbReference>
<dbReference type="PANTHER" id="PTHR30478:SF0">
    <property type="entry name" value="BETA SLIDING CLAMP"/>
    <property type="match status" value="1"/>
</dbReference>
<evidence type="ECO:0000256" key="3">
    <source>
        <dbReference type="ARBA" id="ARBA00022490"/>
    </source>
</evidence>
<organism evidence="13 14">
    <name type="scientific">Candidatus Harrisonbacteria bacterium RIFCSPLOWO2_02_FULL_45_10c</name>
    <dbReference type="NCBI Taxonomy" id="1798410"/>
    <lineage>
        <taxon>Bacteria</taxon>
        <taxon>Candidatus Harrisoniibacteriota</taxon>
    </lineage>
</organism>
<keyword evidence="4 9" id="KW-0808">Transferase</keyword>
<dbReference type="EMBL" id="MHJM01000034">
    <property type="protein sequence ID" value="OGY67032.1"/>
    <property type="molecule type" value="Genomic_DNA"/>
</dbReference>
<evidence type="ECO:0000259" key="12">
    <source>
        <dbReference type="Pfam" id="PF02768"/>
    </source>
</evidence>
<evidence type="ECO:0000256" key="8">
    <source>
        <dbReference type="ARBA" id="ARBA00023125"/>
    </source>
</evidence>